<evidence type="ECO:0000259" key="8">
    <source>
        <dbReference type="PROSITE" id="PS50893"/>
    </source>
</evidence>
<dbReference type="SMART" id="SM00382">
    <property type="entry name" value="AAA"/>
    <property type="match status" value="1"/>
</dbReference>
<evidence type="ECO:0000313" key="11">
    <source>
        <dbReference type="Proteomes" id="UP000092741"/>
    </source>
</evidence>
<dbReference type="InterPro" id="IPR027417">
    <property type="entry name" value="P-loop_NTPase"/>
</dbReference>
<evidence type="ECO:0000256" key="4">
    <source>
        <dbReference type="ARBA" id="ARBA00022840"/>
    </source>
</evidence>
<gene>
    <name evidence="10" type="ORF">BA890_00425</name>
</gene>
<dbReference type="InterPro" id="IPR036640">
    <property type="entry name" value="ABC1_TM_sf"/>
</dbReference>
<comment type="subcellular location">
    <subcellularLocation>
        <location evidence="1">Cell membrane</location>
        <topology evidence="1">Multi-pass membrane protein</topology>
    </subcellularLocation>
</comment>
<dbReference type="Pfam" id="PF00005">
    <property type="entry name" value="ABC_tran"/>
    <property type="match status" value="1"/>
</dbReference>
<dbReference type="GO" id="GO:0016887">
    <property type="term" value="F:ATP hydrolysis activity"/>
    <property type="evidence" value="ECO:0007669"/>
    <property type="project" value="InterPro"/>
</dbReference>
<name>A0AAN0XZX4_VIBNA</name>
<dbReference type="AlphaFoldDB" id="A0AAN0XZX4"/>
<evidence type="ECO:0000256" key="5">
    <source>
        <dbReference type="ARBA" id="ARBA00022989"/>
    </source>
</evidence>
<dbReference type="InterPro" id="IPR017871">
    <property type="entry name" value="ABC_transporter-like_CS"/>
</dbReference>
<dbReference type="EMBL" id="CP016345">
    <property type="protein sequence ID" value="ANQ11310.1"/>
    <property type="molecule type" value="Genomic_DNA"/>
</dbReference>
<keyword evidence="5 7" id="KW-1133">Transmembrane helix</keyword>
<keyword evidence="6 7" id="KW-0472">Membrane</keyword>
<dbReference type="PROSITE" id="PS00211">
    <property type="entry name" value="ABC_TRANSPORTER_1"/>
    <property type="match status" value="1"/>
</dbReference>
<feature type="domain" description="ABC transporter" evidence="8">
    <location>
        <begin position="331"/>
        <end position="546"/>
    </location>
</feature>
<dbReference type="RefSeq" id="WP_020336272.1">
    <property type="nucleotide sequence ID" value="NZ_ATFJ01000042.1"/>
</dbReference>
<evidence type="ECO:0000256" key="3">
    <source>
        <dbReference type="ARBA" id="ARBA00022741"/>
    </source>
</evidence>
<dbReference type="InterPro" id="IPR003439">
    <property type="entry name" value="ABC_transporter-like_ATP-bd"/>
</dbReference>
<organism evidence="10 11">
    <name type="scientific">Vibrio natriegens NBRC 15636 = ATCC 14048 = DSM 759</name>
    <dbReference type="NCBI Taxonomy" id="1219067"/>
    <lineage>
        <taxon>Bacteria</taxon>
        <taxon>Pseudomonadati</taxon>
        <taxon>Pseudomonadota</taxon>
        <taxon>Gammaproteobacteria</taxon>
        <taxon>Vibrionales</taxon>
        <taxon>Vibrionaceae</taxon>
        <taxon>Vibrio</taxon>
    </lineage>
</organism>
<dbReference type="PROSITE" id="PS50929">
    <property type="entry name" value="ABC_TM1F"/>
    <property type="match status" value="1"/>
</dbReference>
<keyword evidence="3" id="KW-0547">Nucleotide-binding</keyword>
<feature type="transmembrane region" description="Helical" evidence="7">
    <location>
        <begin position="158"/>
        <end position="178"/>
    </location>
</feature>
<evidence type="ECO:0000259" key="9">
    <source>
        <dbReference type="PROSITE" id="PS50929"/>
    </source>
</evidence>
<accession>A0AAN0XZX4</accession>
<dbReference type="GO" id="GO:0005524">
    <property type="term" value="F:ATP binding"/>
    <property type="evidence" value="ECO:0007669"/>
    <property type="project" value="UniProtKB-KW"/>
</dbReference>
<evidence type="ECO:0000256" key="6">
    <source>
        <dbReference type="ARBA" id="ARBA00023136"/>
    </source>
</evidence>
<reference evidence="10 11" key="1">
    <citation type="submission" date="2016-07" db="EMBL/GenBank/DDBJ databases">
        <title>Developing Vibrio natriegens as a novel, fast-growing host for biotechnology.</title>
        <authorList>
            <person name="Weinstock M.T."/>
            <person name="Hesek E.D."/>
            <person name="Wilson C.M."/>
            <person name="Gibson D.G."/>
        </authorList>
    </citation>
    <scope>NUCLEOTIDE SEQUENCE [LARGE SCALE GENOMIC DNA]</scope>
    <source>
        <strain evidence="10 11">ATCC 14048</strain>
    </source>
</reference>
<keyword evidence="11" id="KW-1185">Reference proteome</keyword>
<dbReference type="InterPro" id="IPR003593">
    <property type="entry name" value="AAA+_ATPase"/>
</dbReference>
<proteinExistence type="predicted"/>
<feature type="transmembrane region" description="Helical" evidence="7">
    <location>
        <begin position="127"/>
        <end position="152"/>
    </location>
</feature>
<dbReference type="InterPro" id="IPR039421">
    <property type="entry name" value="Type_1_exporter"/>
</dbReference>
<dbReference type="InterPro" id="IPR011527">
    <property type="entry name" value="ABC1_TM_dom"/>
</dbReference>
<keyword evidence="4 10" id="KW-0067">ATP-binding</keyword>
<dbReference type="KEGG" id="vna:PN96_12905"/>
<dbReference type="Proteomes" id="UP000092741">
    <property type="component" value="Chromosome 1"/>
</dbReference>
<dbReference type="Gene3D" id="3.40.50.300">
    <property type="entry name" value="P-loop containing nucleotide triphosphate hydrolases"/>
    <property type="match status" value="1"/>
</dbReference>
<evidence type="ECO:0000256" key="2">
    <source>
        <dbReference type="ARBA" id="ARBA00022692"/>
    </source>
</evidence>
<sequence length="548" mass="60701">MINQLLNLAKPHLAPLGLSLLCRILNQLGTIAILVVAGQYAQELFLGQQPVSIWPQLLWPLLWIGIGKAICRYIEQLSGHNAAFRIQEDLRNQVYWRLEQQAPDNIHDLSTGDLTARVVSDIERIEVFYAHTIVPVLSALVVSLLVTAYGYWLVGPAAIVLGLLLLVIGGVLPAWHLNRSAKLGQNIRDQFGLLNTLLTDVVSGFNEIQNWSAMAFFQRKVTKQGQALQRLHNTLAVRNGVKDALTDLIIGSGFIAMIVWAWWQGDPLSLTALCLYAGAFGPVLALTRTFEDLPQTFPACHRVLTILEAQPSAALSDDTKAHARSDSEALLSVTGLSHRYSPDADWLFENLSLSLPAGTHLVIHGQSGSGKTSLLRYLAGIHLSETTPLRFTGEAITCLNRESAWLKISYIPQQSVIFPASLRYNLSLGGHYSDEKLMQALRLVCLEPMFFALSDGLDTELGLNGTRLSGGEAQRIALARAWLRDTPVYLLDEAFSALDKQTEIVIRQRLRQDWQDKLVVEVAHQPQGLNPHCERRLMKDGQLTPLSD</sequence>
<dbReference type="PANTHER" id="PTHR43394">
    <property type="entry name" value="ATP-DEPENDENT PERMEASE MDL1, MITOCHONDRIAL"/>
    <property type="match status" value="1"/>
</dbReference>
<dbReference type="Gene3D" id="1.20.1560.10">
    <property type="entry name" value="ABC transporter type 1, transmembrane domain"/>
    <property type="match status" value="1"/>
</dbReference>
<dbReference type="GO" id="GO:0005886">
    <property type="term" value="C:plasma membrane"/>
    <property type="evidence" value="ECO:0007669"/>
    <property type="project" value="UniProtKB-SubCell"/>
</dbReference>
<dbReference type="GO" id="GO:0015421">
    <property type="term" value="F:ABC-type oligopeptide transporter activity"/>
    <property type="evidence" value="ECO:0007669"/>
    <property type="project" value="TreeGrafter"/>
</dbReference>
<evidence type="ECO:0000256" key="1">
    <source>
        <dbReference type="ARBA" id="ARBA00004651"/>
    </source>
</evidence>
<dbReference type="CDD" id="cd03228">
    <property type="entry name" value="ABCC_MRP_Like"/>
    <property type="match status" value="1"/>
</dbReference>
<dbReference type="SUPFAM" id="SSF52540">
    <property type="entry name" value="P-loop containing nucleoside triphosphate hydrolases"/>
    <property type="match status" value="1"/>
</dbReference>
<feature type="domain" description="ABC transmembrane type-1" evidence="9">
    <location>
        <begin position="18"/>
        <end position="295"/>
    </location>
</feature>
<dbReference type="Pfam" id="PF00664">
    <property type="entry name" value="ABC_membrane"/>
    <property type="match status" value="1"/>
</dbReference>
<dbReference type="GeneID" id="70913714"/>
<dbReference type="PROSITE" id="PS50893">
    <property type="entry name" value="ABC_TRANSPORTER_2"/>
    <property type="match status" value="1"/>
</dbReference>
<feature type="transmembrane region" description="Helical" evidence="7">
    <location>
        <begin position="244"/>
        <end position="263"/>
    </location>
</feature>
<protein>
    <submittedName>
        <fullName evidence="10">ATP-binding protein</fullName>
    </submittedName>
</protein>
<keyword evidence="2 7" id="KW-0812">Transmembrane</keyword>
<dbReference type="PANTHER" id="PTHR43394:SF1">
    <property type="entry name" value="ATP-BINDING CASSETTE SUB-FAMILY B MEMBER 10, MITOCHONDRIAL"/>
    <property type="match status" value="1"/>
</dbReference>
<evidence type="ECO:0000256" key="7">
    <source>
        <dbReference type="SAM" id="Phobius"/>
    </source>
</evidence>
<dbReference type="SUPFAM" id="SSF90123">
    <property type="entry name" value="ABC transporter transmembrane region"/>
    <property type="match status" value="1"/>
</dbReference>
<evidence type="ECO:0000313" key="10">
    <source>
        <dbReference type="EMBL" id="ANQ11310.1"/>
    </source>
</evidence>